<name>A0A4R4UT58_9PSEU</name>
<evidence type="ECO:0000313" key="1">
    <source>
        <dbReference type="EMBL" id="TDC92334.1"/>
    </source>
</evidence>
<accession>A0A4R4UT58</accession>
<proteinExistence type="predicted"/>
<sequence>MFDMVHPEPSWKRGDDRRVRPHLSRLYPVTAAVQPFREAWDVQAVVPGELSAWLRTTTGGWLAEVRFRVRRGDGFEGVLHTGWLPADVVEPREDAPSRPQ</sequence>
<dbReference type="Proteomes" id="UP000294744">
    <property type="component" value="Unassembled WGS sequence"/>
</dbReference>
<organism evidence="1 2">
    <name type="scientific">Saccharopolyspora aridisoli</name>
    <dbReference type="NCBI Taxonomy" id="2530385"/>
    <lineage>
        <taxon>Bacteria</taxon>
        <taxon>Bacillati</taxon>
        <taxon>Actinomycetota</taxon>
        <taxon>Actinomycetes</taxon>
        <taxon>Pseudonocardiales</taxon>
        <taxon>Pseudonocardiaceae</taxon>
        <taxon>Saccharopolyspora</taxon>
    </lineage>
</organism>
<dbReference type="EMBL" id="SMKV01000014">
    <property type="protein sequence ID" value="TDC92334.1"/>
    <property type="molecule type" value="Genomic_DNA"/>
</dbReference>
<protein>
    <submittedName>
        <fullName evidence="1">Uncharacterized protein</fullName>
    </submittedName>
</protein>
<evidence type="ECO:0000313" key="2">
    <source>
        <dbReference type="Proteomes" id="UP000294744"/>
    </source>
</evidence>
<dbReference type="OrthoDB" id="4377352at2"/>
<comment type="caution">
    <text evidence="1">The sequence shown here is derived from an EMBL/GenBank/DDBJ whole genome shotgun (WGS) entry which is preliminary data.</text>
</comment>
<keyword evidence="2" id="KW-1185">Reference proteome</keyword>
<reference evidence="1 2" key="1">
    <citation type="submission" date="2019-03" db="EMBL/GenBank/DDBJ databases">
        <title>Draft genome sequences of novel Actinobacteria.</title>
        <authorList>
            <person name="Sahin N."/>
            <person name="Ay H."/>
            <person name="Saygin H."/>
        </authorList>
    </citation>
    <scope>NUCLEOTIDE SEQUENCE [LARGE SCALE GENOMIC DNA]</scope>
    <source>
        <strain evidence="1 2">16K404</strain>
    </source>
</reference>
<dbReference type="AlphaFoldDB" id="A0A4R4UT58"/>
<gene>
    <name evidence="1" type="ORF">E1161_13235</name>
</gene>